<keyword evidence="4" id="KW-0472">Membrane</keyword>
<dbReference type="SUPFAM" id="SSF103473">
    <property type="entry name" value="MFS general substrate transporter"/>
    <property type="match status" value="1"/>
</dbReference>
<accession>A0ABR3V7D9</accession>
<dbReference type="Gene3D" id="1.20.1250.20">
    <property type="entry name" value="MFS general substrate transporter like domains"/>
    <property type="match status" value="1"/>
</dbReference>
<feature type="compositionally biased region" description="Low complexity" evidence="3">
    <location>
        <begin position="63"/>
        <end position="73"/>
    </location>
</feature>
<feature type="transmembrane region" description="Helical" evidence="4">
    <location>
        <begin position="193"/>
        <end position="213"/>
    </location>
</feature>
<evidence type="ECO:0000256" key="1">
    <source>
        <dbReference type="ARBA" id="ARBA00004141"/>
    </source>
</evidence>
<name>A0ABR3V7D9_HUMIN</name>
<dbReference type="InterPro" id="IPR020846">
    <property type="entry name" value="MFS_dom"/>
</dbReference>
<feature type="region of interest" description="Disordered" evidence="3">
    <location>
        <begin position="1"/>
        <end position="101"/>
    </location>
</feature>
<keyword evidence="7" id="KW-1185">Reference proteome</keyword>
<evidence type="ECO:0000313" key="6">
    <source>
        <dbReference type="EMBL" id="KAL1837497.1"/>
    </source>
</evidence>
<protein>
    <recommendedName>
        <fullName evidence="5">Major facilitator superfamily (MFS) profile domain-containing protein</fullName>
    </recommendedName>
</protein>
<evidence type="ECO:0000259" key="5">
    <source>
        <dbReference type="PROSITE" id="PS50850"/>
    </source>
</evidence>
<feature type="domain" description="Major facilitator superfamily (MFS) profile" evidence="5">
    <location>
        <begin position="361"/>
        <end position="556"/>
    </location>
</feature>
<dbReference type="InterPro" id="IPR036259">
    <property type="entry name" value="MFS_trans_sf"/>
</dbReference>
<feature type="transmembrane region" description="Helical" evidence="4">
    <location>
        <begin position="520"/>
        <end position="539"/>
    </location>
</feature>
<organism evidence="6 7">
    <name type="scientific">Humicola insolens</name>
    <name type="common">Soft-rot fungus</name>
    <dbReference type="NCBI Taxonomy" id="85995"/>
    <lineage>
        <taxon>Eukaryota</taxon>
        <taxon>Fungi</taxon>
        <taxon>Dikarya</taxon>
        <taxon>Ascomycota</taxon>
        <taxon>Pezizomycotina</taxon>
        <taxon>Sordariomycetes</taxon>
        <taxon>Sordariomycetidae</taxon>
        <taxon>Sordariales</taxon>
        <taxon>Chaetomiaceae</taxon>
        <taxon>Mycothermus</taxon>
    </lineage>
</organism>
<dbReference type="InterPro" id="IPR011701">
    <property type="entry name" value="MFS"/>
</dbReference>
<dbReference type="Proteomes" id="UP001583172">
    <property type="component" value="Unassembled WGS sequence"/>
</dbReference>
<feature type="compositionally biased region" description="Polar residues" evidence="3">
    <location>
        <begin position="74"/>
        <end position="83"/>
    </location>
</feature>
<feature type="transmembrane region" description="Helical" evidence="4">
    <location>
        <begin position="225"/>
        <end position="247"/>
    </location>
</feature>
<comment type="caution">
    <text evidence="6">The sequence shown here is derived from an EMBL/GenBank/DDBJ whole genome shotgun (WGS) entry which is preliminary data.</text>
</comment>
<evidence type="ECO:0000313" key="7">
    <source>
        <dbReference type="Proteomes" id="UP001583172"/>
    </source>
</evidence>
<evidence type="ECO:0000256" key="4">
    <source>
        <dbReference type="SAM" id="Phobius"/>
    </source>
</evidence>
<gene>
    <name evidence="6" type="ORF">VTJ49DRAFT_3725</name>
</gene>
<feature type="transmembrane region" description="Helical" evidence="4">
    <location>
        <begin position="487"/>
        <end position="514"/>
    </location>
</feature>
<keyword evidence="4" id="KW-0812">Transmembrane</keyword>
<dbReference type="EMBL" id="JAZGSY010000288">
    <property type="protein sequence ID" value="KAL1837497.1"/>
    <property type="molecule type" value="Genomic_DNA"/>
</dbReference>
<feature type="transmembrane region" description="Helical" evidence="4">
    <location>
        <begin position="259"/>
        <end position="285"/>
    </location>
</feature>
<dbReference type="PROSITE" id="PS50850">
    <property type="entry name" value="MFS"/>
    <property type="match status" value="1"/>
</dbReference>
<comment type="similarity">
    <text evidence="2">Belongs to the major facilitator superfamily. Monocarboxylate porter (TC 2.A.1.13) family.</text>
</comment>
<feature type="transmembrane region" description="Helical" evidence="4">
    <location>
        <begin position="291"/>
        <end position="314"/>
    </location>
</feature>
<feature type="transmembrane region" description="Helical" evidence="4">
    <location>
        <begin position="152"/>
        <end position="172"/>
    </location>
</feature>
<sequence>MAAKDGATMRRSGSHRSQDQSEMACGNDDANPITGTPLSNATKEKNPEAPAPPSPTDLDVEATKTATITVTAASSKESISSGNPADPEIPSTSTPTREHPLSQGWRPWLVVPGGFFLTVPTYGLLSAIGLFLPYWHDHVVADEPHTEADIAWILSVFSFLDNVFAAPAGIIFDRLCEREGKTAAEVGKGKSGINWLASPRLLLVAGRAAYLVGFVGLACSDTYDALVGSMVVVGVSAATPTTIAYTVASQWFEPQGGGLDLATGLISLGAPLGGIFFSLALHALFTHFGSGWRSAGLVLTAVLASFVVVACCLVRTNPVLQQPSSSAGLPLRPADAAREAGRGASESVRTLGQDIVRMLRSIEFWPITCAIVVYELVLIIQWGTIPLYAVTVGASSEQFYLMLSHNVGAIVGRTVPLWLSDRFLGPLNTTLVMNLFTLLVVLAIWLPLGAASMVALYAAVVLMGIGTGSFVPLGVGCMNVLATPETVATWFGLIYGVAAFAALVGNPISAAILARYQSDWLMAFLAGVLFLGMISAAALRWRLRGRASKVARVSSG</sequence>
<comment type="subcellular location">
    <subcellularLocation>
        <location evidence="1">Membrane</location>
        <topology evidence="1">Multi-pass membrane protein</topology>
    </subcellularLocation>
</comment>
<dbReference type="PANTHER" id="PTHR11360">
    <property type="entry name" value="MONOCARBOXYLATE TRANSPORTER"/>
    <property type="match status" value="1"/>
</dbReference>
<dbReference type="Pfam" id="PF07690">
    <property type="entry name" value="MFS_1"/>
    <property type="match status" value="1"/>
</dbReference>
<keyword evidence="4" id="KW-1133">Transmembrane helix</keyword>
<feature type="transmembrane region" description="Helical" evidence="4">
    <location>
        <begin position="431"/>
        <end position="448"/>
    </location>
</feature>
<evidence type="ECO:0000256" key="2">
    <source>
        <dbReference type="ARBA" id="ARBA00006727"/>
    </source>
</evidence>
<feature type="transmembrane region" description="Helical" evidence="4">
    <location>
        <begin position="108"/>
        <end position="132"/>
    </location>
</feature>
<reference evidence="6 7" key="1">
    <citation type="journal article" date="2024" name="Commun. Biol.">
        <title>Comparative genomic analysis of thermophilic fungi reveals convergent evolutionary adaptations and gene losses.</title>
        <authorList>
            <person name="Steindorff A.S."/>
            <person name="Aguilar-Pontes M.V."/>
            <person name="Robinson A.J."/>
            <person name="Andreopoulos B."/>
            <person name="LaButti K."/>
            <person name="Kuo A."/>
            <person name="Mondo S."/>
            <person name="Riley R."/>
            <person name="Otillar R."/>
            <person name="Haridas S."/>
            <person name="Lipzen A."/>
            <person name="Grimwood J."/>
            <person name="Schmutz J."/>
            <person name="Clum A."/>
            <person name="Reid I.D."/>
            <person name="Moisan M.C."/>
            <person name="Butler G."/>
            <person name="Nguyen T.T.M."/>
            <person name="Dewar K."/>
            <person name="Conant G."/>
            <person name="Drula E."/>
            <person name="Henrissat B."/>
            <person name="Hansel C."/>
            <person name="Singer S."/>
            <person name="Hutchinson M.I."/>
            <person name="de Vries R.P."/>
            <person name="Natvig D.O."/>
            <person name="Powell A.J."/>
            <person name="Tsang A."/>
            <person name="Grigoriev I.V."/>
        </authorList>
    </citation>
    <scope>NUCLEOTIDE SEQUENCE [LARGE SCALE GENOMIC DNA]</scope>
    <source>
        <strain evidence="6 7">CBS 620.91</strain>
    </source>
</reference>
<evidence type="ECO:0000256" key="3">
    <source>
        <dbReference type="SAM" id="MobiDB-lite"/>
    </source>
</evidence>
<feature type="transmembrane region" description="Helical" evidence="4">
    <location>
        <begin position="364"/>
        <end position="387"/>
    </location>
</feature>
<proteinExistence type="inferred from homology"/>
<dbReference type="InterPro" id="IPR050327">
    <property type="entry name" value="Proton-linked_MCT"/>
</dbReference>
<feature type="transmembrane region" description="Helical" evidence="4">
    <location>
        <begin position="454"/>
        <end position="475"/>
    </location>
</feature>
<dbReference type="PANTHER" id="PTHR11360:SF230">
    <property type="entry name" value="MONOCARBOXYLATE TRANSPORTER, PUTATIVE (AFU_ORTHOLOGUE AFUA_2G12790)-RELATED"/>
    <property type="match status" value="1"/>
</dbReference>